<evidence type="ECO:0000313" key="2">
    <source>
        <dbReference type="Proteomes" id="UP001165289"/>
    </source>
</evidence>
<sequence>MNQEKNAEDIRKMCLVQRSRYLAYQKPNKEVEEAQNIAKVRVQTKLQSSRDQLPTENELAVFKLRDQLTGELKSAEARARVKNLKLKYEDCRNREMNRIFLAQPTSLRALKLSALLEEPINEAKKIRAFSRMLGGGCLNEIDRIRCETIIDDKQGLTIERRMD</sequence>
<dbReference type="InterPro" id="IPR029152">
    <property type="entry name" value="LKAAEAR1"/>
</dbReference>
<name>A0AAV7K3G0_9METZ</name>
<protein>
    <submittedName>
        <fullName evidence="1">Uncharacterized protein</fullName>
    </submittedName>
</protein>
<dbReference type="PANTHER" id="PTHR35665">
    <property type="entry name" value="PROTEIN LKAAEAR1"/>
    <property type="match status" value="1"/>
</dbReference>
<dbReference type="Proteomes" id="UP001165289">
    <property type="component" value="Unassembled WGS sequence"/>
</dbReference>
<accession>A0AAV7K3G0</accession>
<evidence type="ECO:0000313" key="1">
    <source>
        <dbReference type="EMBL" id="KAI6655105.1"/>
    </source>
</evidence>
<dbReference type="Pfam" id="PF15478">
    <property type="entry name" value="LKAAEAR"/>
    <property type="match status" value="1"/>
</dbReference>
<dbReference type="EMBL" id="JAKMXF010000210">
    <property type="protein sequence ID" value="KAI6655105.1"/>
    <property type="molecule type" value="Genomic_DNA"/>
</dbReference>
<dbReference type="AlphaFoldDB" id="A0AAV7K3G0"/>
<dbReference type="PANTHER" id="PTHR35665:SF1">
    <property type="entry name" value="PROTEIN LKAAEAR1"/>
    <property type="match status" value="1"/>
</dbReference>
<proteinExistence type="predicted"/>
<organism evidence="1 2">
    <name type="scientific">Oopsacas minuta</name>
    <dbReference type="NCBI Taxonomy" id="111878"/>
    <lineage>
        <taxon>Eukaryota</taxon>
        <taxon>Metazoa</taxon>
        <taxon>Porifera</taxon>
        <taxon>Hexactinellida</taxon>
        <taxon>Hexasterophora</taxon>
        <taxon>Lyssacinosida</taxon>
        <taxon>Leucopsacidae</taxon>
        <taxon>Oopsacas</taxon>
    </lineage>
</organism>
<gene>
    <name evidence="1" type="ORF">LOD99_2394</name>
</gene>
<reference evidence="1 2" key="1">
    <citation type="journal article" date="2023" name="BMC Biol.">
        <title>The compact genome of the sponge Oopsacas minuta (Hexactinellida) is lacking key metazoan core genes.</title>
        <authorList>
            <person name="Santini S."/>
            <person name="Schenkelaars Q."/>
            <person name="Jourda C."/>
            <person name="Duchesne M."/>
            <person name="Belahbib H."/>
            <person name="Rocher C."/>
            <person name="Selva M."/>
            <person name="Riesgo A."/>
            <person name="Vervoort M."/>
            <person name="Leys S.P."/>
            <person name="Kodjabachian L."/>
            <person name="Le Bivic A."/>
            <person name="Borchiellini C."/>
            <person name="Claverie J.M."/>
            <person name="Renard E."/>
        </authorList>
    </citation>
    <scope>NUCLEOTIDE SEQUENCE [LARGE SCALE GENOMIC DNA]</scope>
    <source>
        <strain evidence="1">SPO-2</strain>
    </source>
</reference>
<comment type="caution">
    <text evidence="1">The sequence shown here is derived from an EMBL/GenBank/DDBJ whole genome shotgun (WGS) entry which is preliminary data.</text>
</comment>
<keyword evidence="2" id="KW-1185">Reference proteome</keyword>